<dbReference type="InterPro" id="IPR017853">
    <property type="entry name" value="GH"/>
</dbReference>
<dbReference type="Pfam" id="PF02449">
    <property type="entry name" value="Glyco_hydro_42"/>
    <property type="match status" value="1"/>
</dbReference>
<evidence type="ECO:0000256" key="1">
    <source>
        <dbReference type="ARBA" id="ARBA00022801"/>
    </source>
</evidence>
<dbReference type="Proteomes" id="UP001501803">
    <property type="component" value="Unassembled WGS sequence"/>
</dbReference>
<keyword evidence="5" id="KW-1185">Reference proteome</keyword>
<evidence type="ECO:0000313" key="4">
    <source>
        <dbReference type="EMBL" id="GAA3895345.1"/>
    </source>
</evidence>
<comment type="caution">
    <text evidence="4">The sequence shown here is derived from an EMBL/GenBank/DDBJ whole genome shotgun (WGS) entry which is preliminary data.</text>
</comment>
<dbReference type="Gene3D" id="3.20.20.80">
    <property type="entry name" value="Glycosidases"/>
    <property type="match status" value="1"/>
</dbReference>
<keyword evidence="2" id="KW-0326">Glycosidase</keyword>
<dbReference type="SUPFAM" id="SSF51445">
    <property type="entry name" value="(Trans)glycosidases"/>
    <property type="match status" value="1"/>
</dbReference>
<feature type="domain" description="Glycoside hydrolase family 42 N-terminal" evidence="3">
    <location>
        <begin position="53"/>
        <end position="122"/>
    </location>
</feature>
<evidence type="ECO:0000259" key="3">
    <source>
        <dbReference type="Pfam" id="PF02449"/>
    </source>
</evidence>
<accession>A0ABP7L7M2</accession>
<reference evidence="5" key="1">
    <citation type="journal article" date="2019" name="Int. J. Syst. Evol. Microbiol.">
        <title>The Global Catalogue of Microorganisms (GCM) 10K type strain sequencing project: providing services to taxonomists for standard genome sequencing and annotation.</title>
        <authorList>
            <consortium name="The Broad Institute Genomics Platform"/>
            <consortium name="The Broad Institute Genome Sequencing Center for Infectious Disease"/>
            <person name="Wu L."/>
            <person name="Ma J."/>
        </authorList>
    </citation>
    <scope>NUCLEOTIDE SEQUENCE [LARGE SCALE GENOMIC DNA]</scope>
    <source>
        <strain evidence="5">JCM 17021</strain>
    </source>
</reference>
<evidence type="ECO:0000256" key="2">
    <source>
        <dbReference type="ARBA" id="ARBA00023295"/>
    </source>
</evidence>
<dbReference type="EMBL" id="BAABCN010000017">
    <property type="protein sequence ID" value="GAA3895345.1"/>
    <property type="molecule type" value="Genomic_DNA"/>
</dbReference>
<protein>
    <submittedName>
        <fullName evidence="4">Family 1 glycosylhydrolase</fullName>
    </submittedName>
</protein>
<proteinExistence type="predicted"/>
<keyword evidence="1" id="KW-0378">Hydrolase</keyword>
<dbReference type="InterPro" id="IPR013529">
    <property type="entry name" value="Glyco_hydro_42_N"/>
</dbReference>
<evidence type="ECO:0000313" key="5">
    <source>
        <dbReference type="Proteomes" id="UP001501803"/>
    </source>
</evidence>
<name>A0ABP7L7M2_9MICO</name>
<gene>
    <name evidence="4" type="ORF">GCM10022381_41090</name>
</gene>
<sequence>MSADTTRKDAVSAQHWMNDGSLHFGVGIEDTFVPQERIGQRRLDEYELTQHYEHWREDLGLAAEAGAQFLRWGIPWFLVEPRPGEFDWRWLDEVAAYTQEIGLRVVVDLMHYGTPMWLENQFLNASYPERIASYAHHVAARYKGVWDDFTPLNEPVINAQYCGETATWPPYLSGQDGFVKLMIALSRGMVRTQQRILEANPAARIVSVDAGFRWEGDETPLPLEILLERRFLSLDLTMGRVDENHPLREYLVEHGVTDADFGWFQTNAVKPDVVGVNYYPGFTTVRYVDGVTVPVEAGTIGLRDLLTLYSERYQLPLAVTETSRGGSVQSRVDWLGESVAEIDALRAEGMPLVGYTWFPFFTLVDWLWRNDLTTPDEWFIHMGLIDLHRGADRVLERRKTEAFGRFQELTNSRRGPTPV</sequence>
<organism evidence="4 5">
    <name type="scientific">Leifsonia kafniensis</name>
    <dbReference type="NCBI Taxonomy" id="475957"/>
    <lineage>
        <taxon>Bacteria</taxon>
        <taxon>Bacillati</taxon>
        <taxon>Actinomycetota</taxon>
        <taxon>Actinomycetes</taxon>
        <taxon>Micrococcales</taxon>
        <taxon>Microbacteriaceae</taxon>
        <taxon>Leifsonia</taxon>
    </lineage>
</organism>